<organism evidence="7 8">
    <name type="scientific">Pseudoclavibacter chungangensis</name>
    <dbReference type="NCBI Taxonomy" id="587635"/>
    <lineage>
        <taxon>Bacteria</taxon>
        <taxon>Bacillati</taxon>
        <taxon>Actinomycetota</taxon>
        <taxon>Actinomycetes</taxon>
        <taxon>Micrococcales</taxon>
        <taxon>Microbacteriaceae</taxon>
        <taxon>Pseudoclavibacter</taxon>
    </lineage>
</organism>
<name>A0A7J5BND9_9MICO</name>
<dbReference type="GO" id="GO:0043190">
    <property type="term" value="C:ATP-binding cassette (ABC) transporter complex"/>
    <property type="evidence" value="ECO:0007669"/>
    <property type="project" value="InterPro"/>
</dbReference>
<dbReference type="InterPro" id="IPR030678">
    <property type="entry name" value="Peptide/Ni-bd"/>
</dbReference>
<comment type="similarity">
    <text evidence="1">Belongs to the bacterial solute-binding protein 5 family.</text>
</comment>
<dbReference type="Gene3D" id="3.10.105.10">
    <property type="entry name" value="Dipeptide-binding Protein, Domain 3"/>
    <property type="match status" value="1"/>
</dbReference>
<feature type="chain" id="PRO_5029771500" evidence="5">
    <location>
        <begin position="48"/>
        <end position="584"/>
    </location>
</feature>
<keyword evidence="2" id="KW-0813">Transport</keyword>
<comment type="caution">
    <text evidence="7">The sequence shown here is derived from an EMBL/GenBank/DDBJ whole genome shotgun (WGS) entry which is preliminary data.</text>
</comment>
<keyword evidence="8" id="KW-1185">Reference proteome</keyword>
<protein>
    <submittedName>
        <fullName evidence="7">ABC transporter substrate-binding protein</fullName>
    </submittedName>
</protein>
<dbReference type="Gene3D" id="3.40.190.10">
    <property type="entry name" value="Periplasmic binding protein-like II"/>
    <property type="match status" value="1"/>
</dbReference>
<dbReference type="Pfam" id="PF00496">
    <property type="entry name" value="SBP_bac_5"/>
    <property type="match status" value="1"/>
</dbReference>
<dbReference type="InterPro" id="IPR039424">
    <property type="entry name" value="SBP_5"/>
</dbReference>
<dbReference type="SUPFAM" id="SSF53850">
    <property type="entry name" value="Periplasmic binding protein-like II"/>
    <property type="match status" value="1"/>
</dbReference>
<gene>
    <name evidence="7" type="ORF">F8O01_14760</name>
</gene>
<dbReference type="GO" id="GO:1904680">
    <property type="term" value="F:peptide transmembrane transporter activity"/>
    <property type="evidence" value="ECO:0007669"/>
    <property type="project" value="TreeGrafter"/>
</dbReference>
<evidence type="ECO:0000256" key="4">
    <source>
        <dbReference type="SAM" id="MobiDB-lite"/>
    </source>
</evidence>
<feature type="compositionally biased region" description="Low complexity" evidence="4">
    <location>
        <begin position="1"/>
        <end position="18"/>
    </location>
</feature>
<dbReference type="PIRSF" id="PIRSF002741">
    <property type="entry name" value="MppA"/>
    <property type="match status" value="1"/>
</dbReference>
<dbReference type="Proteomes" id="UP000467240">
    <property type="component" value="Unassembled WGS sequence"/>
</dbReference>
<dbReference type="RefSeq" id="WP_158041722.1">
    <property type="nucleotide sequence ID" value="NZ_JACCFV010000001.1"/>
</dbReference>
<evidence type="ECO:0000256" key="2">
    <source>
        <dbReference type="ARBA" id="ARBA00022448"/>
    </source>
</evidence>
<dbReference type="AlphaFoldDB" id="A0A7J5BND9"/>
<reference evidence="7 8" key="1">
    <citation type="submission" date="2019-09" db="EMBL/GenBank/DDBJ databases">
        <title>Phylogeny of genus Pseudoclavibacter and closely related genus.</title>
        <authorList>
            <person name="Li Y."/>
        </authorList>
    </citation>
    <scope>NUCLEOTIDE SEQUENCE [LARGE SCALE GENOMIC DNA]</scope>
    <source>
        <strain evidence="7 8">DSM 23821</strain>
    </source>
</reference>
<sequence>MTRSRSTASDATSATSTDHPGGPNRRTRRRGLAVVATALAIALGASACTSTGADGAGSGEPVDGGTLSFAIASDLEGLLDPHSSQFDATSTALRNVFDSLVAVTPDGEVHPWLASSWTISEDGLEYVFQLRDDVTFHDGEPFDAAAAVANFDHIFAPETASAKIASDLGGDRFAGAEATGDHELTIRLSEPFAPLLSALSTTYAGMYSPAALAGHSQDELRAGGAGITVGSGPFSVADLLVGQELALTKNPDYAWPSDISANPGAAHLDGVTIRFIPEEAGRVGAVQSGETLVATDLTPKALEQIGRDAVTTQLTTAPGLPWSAILNWDRNALHPESGPGVFADVRVRQAFQLGIDLDAAVQAAFGGGLERPWSILSPTTPNAYDPAVEGTWAHDPARAEALLDEAGWTERDAEGYRVKDGQRLHIDWLKWIDGNEDKVALVNFLIEDLKQIGIELVYEETDAYADRWRVDGVNVYDWDITDWSFSSISADGALRSHLSTEGFQNASRVADPEIDRLLDEAVATTDPAEQAAIYAKIQEWNVQNVAIVPLFPLQTAVVMAPSVQGVQFDSFGRPDFQGAWITSA</sequence>
<dbReference type="PANTHER" id="PTHR30290:SF9">
    <property type="entry name" value="OLIGOPEPTIDE-BINDING PROTEIN APPA"/>
    <property type="match status" value="1"/>
</dbReference>
<dbReference type="EMBL" id="WBJZ01000022">
    <property type="protein sequence ID" value="KAB1653606.1"/>
    <property type="molecule type" value="Genomic_DNA"/>
</dbReference>
<evidence type="ECO:0000313" key="8">
    <source>
        <dbReference type="Proteomes" id="UP000467240"/>
    </source>
</evidence>
<evidence type="ECO:0000313" key="7">
    <source>
        <dbReference type="EMBL" id="KAB1653606.1"/>
    </source>
</evidence>
<proteinExistence type="inferred from homology"/>
<dbReference type="CDD" id="cd08492">
    <property type="entry name" value="PBP2_NikA_DppA_OppA_like_15"/>
    <property type="match status" value="1"/>
</dbReference>
<evidence type="ECO:0000256" key="5">
    <source>
        <dbReference type="SAM" id="SignalP"/>
    </source>
</evidence>
<dbReference type="PANTHER" id="PTHR30290">
    <property type="entry name" value="PERIPLASMIC BINDING COMPONENT OF ABC TRANSPORTER"/>
    <property type="match status" value="1"/>
</dbReference>
<accession>A0A7J5BND9</accession>
<feature type="signal peptide" evidence="5">
    <location>
        <begin position="1"/>
        <end position="47"/>
    </location>
</feature>
<dbReference type="OrthoDB" id="5240629at2"/>
<evidence type="ECO:0000259" key="6">
    <source>
        <dbReference type="Pfam" id="PF00496"/>
    </source>
</evidence>
<evidence type="ECO:0000256" key="1">
    <source>
        <dbReference type="ARBA" id="ARBA00005695"/>
    </source>
</evidence>
<feature type="region of interest" description="Disordered" evidence="4">
    <location>
        <begin position="1"/>
        <end position="29"/>
    </location>
</feature>
<dbReference type="InterPro" id="IPR000914">
    <property type="entry name" value="SBP_5_dom"/>
</dbReference>
<dbReference type="GO" id="GO:0042597">
    <property type="term" value="C:periplasmic space"/>
    <property type="evidence" value="ECO:0007669"/>
    <property type="project" value="UniProtKB-ARBA"/>
</dbReference>
<keyword evidence="3 5" id="KW-0732">Signal</keyword>
<feature type="domain" description="Solute-binding protein family 5" evidence="6">
    <location>
        <begin position="108"/>
        <end position="503"/>
    </location>
</feature>
<dbReference type="GO" id="GO:0015833">
    <property type="term" value="P:peptide transport"/>
    <property type="evidence" value="ECO:0007669"/>
    <property type="project" value="TreeGrafter"/>
</dbReference>
<evidence type="ECO:0000256" key="3">
    <source>
        <dbReference type="ARBA" id="ARBA00022729"/>
    </source>
</evidence>